<proteinExistence type="predicted"/>
<dbReference type="EMBL" id="UYRT01026231">
    <property type="protein sequence ID" value="VDK64775.1"/>
    <property type="molecule type" value="Genomic_DNA"/>
</dbReference>
<dbReference type="GO" id="GO:0005524">
    <property type="term" value="F:ATP binding"/>
    <property type="evidence" value="ECO:0007669"/>
    <property type="project" value="UniProtKB-KW"/>
</dbReference>
<dbReference type="Gene3D" id="3.40.50.300">
    <property type="entry name" value="P-loop containing nucleotide triphosphate hydrolases"/>
    <property type="match status" value="2"/>
</dbReference>
<gene>
    <name evidence="5" type="ORF">GPUH_LOCUS8728</name>
</gene>
<dbReference type="InterPro" id="IPR027417">
    <property type="entry name" value="P-loop_NTPase"/>
</dbReference>
<keyword evidence="6" id="KW-1185">Reference proteome</keyword>
<reference evidence="5 6" key="1">
    <citation type="submission" date="2018-11" db="EMBL/GenBank/DDBJ databases">
        <authorList>
            <consortium name="Pathogen Informatics"/>
        </authorList>
    </citation>
    <scope>NUCLEOTIDE SEQUENCE [LARGE SCALE GENOMIC DNA]</scope>
</reference>
<dbReference type="SUPFAM" id="SSF52540">
    <property type="entry name" value="P-loop containing nucleoside triphosphate hydrolases"/>
    <property type="match status" value="1"/>
</dbReference>
<evidence type="ECO:0008006" key="7">
    <source>
        <dbReference type="Google" id="ProtNLM"/>
    </source>
</evidence>
<protein>
    <recommendedName>
        <fullName evidence="7">Helicase ATP-binding domain-containing protein</fullName>
    </recommendedName>
</protein>
<dbReference type="GO" id="GO:0016787">
    <property type="term" value="F:hydrolase activity"/>
    <property type="evidence" value="ECO:0007669"/>
    <property type="project" value="UniProtKB-KW"/>
</dbReference>
<dbReference type="OrthoDB" id="2320933at2759"/>
<keyword evidence="2" id="KW-0378">Hydrolase</keyword>
<keyword evidence="4" id="KW-0067">ATP-binding</keyword>
<organism evidence="5 6">
    <name type="scientific">Gongylonema pulchrum</name>
    <dbReference type="NCBI Taxonomy" id="637853"/>
    <lineage>
        <taxon>Eukaryota</taxon>
        <taxon>Metazoa</taxon>
        <taxon>Ecdysozoa</taxon>
        <taxon>Nematoda</taxon>
        <taxon>Chromadorea</taxon>
        <taxon>Rhabditida</taxon>
        <taxon>Spirurina</taxon>
        <taxon>Spiruromorpha</taxon>
        <taxon>Spiruroidea</taxon>
        <taxon>Gongylonematidae</taxon>
        <taxon>Gongylonema</taxon>
    </lineage>
</organism>
<name>A0A3P6SCL3_9BILA</name>
<evidence type="ECO:0000256" key="3">
    <source>
        <dbReference type="ARBA" id="ARBA00022806"/>
    </source>
</evidence>
<dbReference type="AlphaFoldDB" id="A0A3P6SCL3"/>
<evidence type="ECO:0000256" key="2">
    <source>
        <dbReference type="ARBA" id="ARBA00022801"/>
    </source>
</evidence>
<dbReference type="PANTHER" id="PTHR47961:SF6">
    <property type="entry name" value="DNA-DIRECTED DNA POLYMERASE"/>
    <property type="match status" value="1"/>
</dbReference>
<keyword evidence="1" id="KW-0547">Nucleotide-binding</keyword>
<sequence length="104" mass="11997">MVIDEFHMLFDASRGPLVEQIVGKMLYISQFLNATLPNLNELSDWLNAQKYQTQFRPVELNELIMCGSELYDTNTMEIVRSMPAEFAVPNDSEQIVQYAFSELN</sequence>
<dbReference type="PANTHER" id="PTHR47961">
    <property type="entry name" value="DNA POLYMERASE THETA, PUTATIVE (AFU_ORTHOLOGUE AFUA_1G05260)-RELATED"/>
    <property type="match status" value="1"/>
</dbReference>
<dbReference type="InterPro" id="IPR050474">
    <property type="entry name" value="Hel308_SKI2-like"/>
</dbReference>
<evidence type="ECO:0000313" key="5">
    <source>
        <dbReference type="EMBL" id="VDK64775.1"/>
    </source>
</evidence>
<evidence type="ECO:0000256" key="4">
    <source>
        <dbReference type="ARBA" id="ARBA00022840"/>
    </source>
</evidence>
<dbReference type="GO" id="GO:0004386">
    <property type="term" value="F:helicase activity"/>
    <property type="evidence" value="ECO:0007669"/>
    <property type="project" value="UniProtKB-KW"/>
</dbReference>
<dbReference type="Proteomes" id="UP000271098">
    <property type="component" value="Unassembled WGS sequence"/>
</dbReference>
<evidence type="ECO:0000313" key="6">
    <source>
        <dbReference type="Proteomes" id="UP000271098"/>
    </source>
</evidence>
<accession>A0A3P6SCL3</accession>
<keyword evidence="3" id="KW-0347">Helicase</keyword>
<evidence type="ECO:0000256" key="1">
    <source>
        <dbReference type="ARBA" id="ARBA00022741"/>
    </source>
</evidence>